<dbReference type="EMBL" id="CP035485">
    <property type="protein sequence ID" value="QDI90909.1"/>
    <property type="molecule type" value="Genomic_DNA"/>
</dbReference>
<name>A0A514LGE3_9BACI</name>
<evidence type="ECO:0000256" key="1">
    <source>
        <dbReference type="SAM" id="Phobius"/>
    </source>
</evidence>
<proteinExistence type="predicted"/>
<feature type="transmembrane region" description="Helical" evidence="1">
    <location>
        <begin position="145"/>
        <end position="169"/>
    </location>
</feature>
<accession>A0A514LGE3</accession>
<keyword evidence="1" id="KW-1133">Transmembrane helix</keyword>
<evidence type="ECO:0000313" key="3">
    <source>
        <dbReference type="Proteomes" id="UP000319756"/>
    </source>
</evidence>
<evidence type="ECO:0000313" key="2">
    <source>
        <dbReference type="EMBL" id="QDI90909.1"/>
    </source>
</evidence>
<keyword evidence="1" id="KW-0812">Transmembrane</keyword>
<dbReference type="RefSeq" id="WP_142088462.1">
    <property type="nucleotide sequence ID" value="NZ_CP035485.1"/>
</dbReference>
<feature type="transmembrane region" description="Helical" evidence="1">
    <location>
        <begin position="74"/>
        <end position="100"/>
    </location>
</feature>
<keyword evidence="1" id="KW-0472">Membrane</keyword>
<organism evidence="2 3">
    <name type="scientific">Salicibibacter halophilus</name>
    <dbReference type="NCBI Taxonomy" id="2502791"/>
    <lineage>
        <taxon>Bacteria</taxon>
        <taxon>Bacillati</taxon>
        <taxon>Bacillota</taxon>
        <taxon>Bacilli</taxon>
        <taxon>Bacillales</taxon>
        <taxon>Bacillaceae</taxon>
        <taxon>Salicibibacter</taxon>
    </lineage>
</organism>
<feature type="transmembrane region" description="Helical" evidence="1">
    <location>
        <begin position="121"/>
        <end position="139"/>
    </location>
</feature>
<dbReference type="AlphaFoldDB" id="A0A514LGE3"/>
<dbReference type="Pfam" id="PF10011">
    <property type="entry name" value="DUF2254"/>
    <property type="match status" value="1"/>
</dbReference>
<dbReference type="Proteomes" id="UP000319756">
    <property type="component" value="Chromosome"/>
</dbReference>
<keyword evidence="3" id="KW-1185">Reference proteome</keyword>
<dbReference type="OrthoDB" id="2955631at2"/>
<gene>
    <name evidence="2" type="ORF">EPH95_06725</name>
</gene>
<protein>
    <submittedName>
        <fullName evidence="2">DUF2254 domain-containing protein</fullName>
    </submittedName>
</protein>
<feature type="transmembrane region" description="Helical" evidence="1">
    <location>
        <begin position="30"/>
        <end position="51"/>
    </location>
</feature>
<reference evidence="3" key="1">
    <citation type="submission" date="2019-01" db="EMBL/GenBank/DDBJ databases">
        <title>Genomic analysis of Salicibibacter sp. NKC3-5.</title>
        <authorList>
            <person name="Oh Y.J."/>
        </authorList>
    </citation>
    <scope>NUCLEOTIDE SEQUENCE [LARGE SCALE GENOMIC DNA]</scope>
    <source>
        <strain evidence="3">NKC3-5</strain>
    </source>
</reference>
<sequence length="461" mass="53123">MTFQNLIPAAARRLMSLSSRQFRYEMTTNVWIICLFYGAIGAILTAIAYWLDMVMIMGEEARFLVADYDLTSQIMSGLIAGIITLNAFTLNSILVVLTNVSGQFTPRILTTFISDRHTQHALGIFNLVFVFILFSFFLLDEQTASYYFAFPTLATLAMFIALATFIFFINHAVKWMQASNLTYNMKEESQQRILTTLGKDLEPYRTYEPNQDVEINEKDGHVLYARHSGYIQIVDFKRLVHYAENHDLIIRIERRVGEYILAGIPLLTYWKNGRDEKSIHEGFMLKKVFIGSKQTEMQDIEFGINKLEEIAIKSIGNDDPNTATNAIIHLSDLLLSISQITHFTPYLTDTHDDLRVIIKEESFEYYLYSSFSHISIYAKDDPVLTNEILQALSLLTQTIGPANHQSLWEFAQAVARGYRAPFAFAYNEHRFYTSLQDISETTGHHEEFEDFKNELRERLTI</sequence>
<dbReference type="KEGG" id="sale:EPH95_06725"/>
<dbReference type="InterPro" id="IPR018723">
    <property type="entry name" value="DUF2254_membrane"/>
</dbReference>